<gene>
    <name evidence="7" type="ORF">LSTR_LSTR012697</name>
</gene>
<evidence type="ECO:0000256" key="1">
    <source>
        <dbReference type="ARBA" id="ARBA00007219"/>
    </source>
</evidence>
<evidence type="ECO:0000259" key="6">
    <source>
        <dbReference type="Pfam" id="PF21673"/>
    </source>
</evidence>
<dbReference type="Pfam" id="PF09762">
    <property type="entry name" value="CCDC93_CC"/>
    <property type="match status" value="1"/>
</dbReference>
<dbReference type="GO" id="GO:0006893">
    <property type="term" value="P:Golgi to plasma membrane transport"/>
    <property type="evidence" value="ECO:0007669"/>
    <property type="project" value="TreeGrafter"/>
</dbReference>
<organism evidence="7 8">
    <name type="scientific">Laodelphax striatellus</name>
    <name type="common">Small brown planthopper</name>
    <name type="synonym">Delphax striatella</name>
    <dbReference type="NCBI Taxonomy" id="195883"/>
    <lineage>
        <taxon>Eukaryota</taxon>
        <taxon>Metazoa</taxon>
        <taxon>Ecdysozoa</taxon>
        <taxon>Arthropoda</taxon>
        <taxon>Hexapoda</taxon>
        <taxon>Insecta</taxon>
        <taxon>Pterygota</taxon>
        <taxon>Neoptera</taxon>
        <taxon>Paraneoptera</taxon>
        <taxon>Hemiptera</taxon>
        <taxon>Auchenorrhyncha</taxon>
        <taxon>Fulgoroidea</taxon>
        <taxon>Delphacidae</taxon>
        <taxon>Criomorphinae</taxon>
        <taxon>Laodelphax</taxon>
    </lineage>
</organism>
<dbReference type="STRING" id="195883.A0A482XB17"/>
<evidence type="ECO:0000256" key="2">
    <source>
        <dbReference type="ARBA" id="ARBA00016765"/>
    </source>
</evidence>
<evidence type="ECO:0000256" key="3">
    <source>
        <dbReference type="ARBA" id="ARBA00023054"/>
    </source>
</evidence>
<feature type="coiled-coil region" evidence="4">
    <location>
        <begin position="309"/>
        <end position="336"/>
    </location>
</feature>
<dbReference type="InterPro" id="IPR019159">
    <property type="entry name" value="CCDC93_CC"/>
</dbReference>
<evidence type="ECO:0000313" key="8">
    <source>
        <dbReference type="Proteomes" id="UP000291343"/>
    </source>
</evidence>
<protein>
    <recommendedName>
        <fullName evidence="2">Coiled-coil domain-containing protein 93</fullName>
    </recommendedName>
</protein>
<feature type="coiled-coil region" evidence="4">
    <location>
        <begin position="105"/>
        <end position="184"/>
    </location>
</feature>
<reference evidence="7 8" key="1">
    <citation type="journal article" date="2017" name="Gigascience">
        <title>Genome sequence of the small brown planthopper, Laodelphax striatellus.</title>
        <authorList>
            <person name="Zhu J."/>
            <person name="Jiang F."/>
            <person name="Wang X."/>
            <person name="Yang P."/>
            <person name="Bao Y."/>
            <person name="Zhao W."/>
            <person name="Wang W."/>
            <person name="Lu H."/>
            <person name="Wang Q."/>
            <person name="Cui N."/>
            <person name="Li J."/>
            <person name="Chen X."/>
            <person name="Luo L."/>
            <person name="Yu J."/>
            <person name="Kang L."/>
            <person name="Cui F."/>
        </authorList>
    </citation>
    <scope>NUCLEOTIDE SEQUENCE [LARGE SCALE GENOMIC DNA]</scope>
    <source>
        <strain evidence="7">Lst14</strain>
    </source>
</reference>
<sequence length="350" mass="40585">MAFSEAFKPKGSKHLSIIVDADGKEVQVEAREDVEQKVKLEEIINILYAAGYFRARIKGISAFDKIIIKKERKEGEICVSQIFNQLQKVVGIEEQYRNVSCWRKKHSIEDETQKLEEQLNEANSRLEKSQMANSEDKLASEVLRKLQKLVTANENLKQQELAFREQCKAELASLQNAIREVEEVEGDTDQERAGERQAIDQLLERVTVARLAVGKRTRAVAALQRQLDQVPSRTELAQYQRRFMELYALVAAKHGETKKFYTLYNCLNDKHNYLKKELNILNSIQDSYTEAMASPAAMEQFMTQFESILHGIQQNKRKVEQKLNDEKRQRDQLSTRLLALIELQRQIRKK</sequence>
<dbReference type="AlphaFoldDB" id="A0A482XB17"/>
<dbReference type="Proteomes" id="UP000291343">
    <property type="component" value="Unassembled WGS sequence"/>
</dbReference>
<evidence type="ECO:0000259" key="5">
    <source>
        <dbReference type="Pfam" id="PF09762"/>
    </source>
</evidence>
<dbReference type="PANTHER" id="PTHR16441:SF0">
    <property type="entry name" value="COILED-COIL DOMAIN-CONTAINING PROTEIN 93"/>
    <property type="match status" value="1"/>
</dbReference>
<keyword evidence="3 4" id="KW-0175">Coiled coil</keyword>
<dbReference type="SMR" id="A0A482XB17"/>
<dbReference type="EMBL" id="QKKF02013901">
    <property type="protein sequence ID" value="RZF42883.1"/>
    <property type="molecule type" value="Genomic_DNA"/>
</dbReference>
<keyword evidence="8" id="KW-1185">Reference proteome</keyword>
<accession>A0A482XB17</accession>
<proteinExistence type="inferred from homology"/>
<dbReference type="Pfam" id="PF21673">
    <property type="entry name" value="CCDC93_N"/>
    <property type="match status" value="1"/>
</dbReference>
<dbReference type="InterPro" id="IPR039116">
    <property type="entry name" value="CCDC93"/>
</dbReference>
<dbReference type="InParanoid" id="A0A482XB17"/>
<feature type="domain" description="CCDC93 N-terminal" evidence="6">
    <location>
        <begin position="35"/>
        <end position="67"/>
    </location>
</feature>
<comment type="caution">
    <text evidence="7">The sequence shown here is derived from an EMBL/GenBank/DDBJ whole genome shotgun (WGS) entry which is preliminary data.</text>
</comment>
<dbReference type="PANTHER" id="PTHR16441">
    <property type="entry name" value="FIDIPIDINE"/>
    <property type="match status" value="1"/>
</dbReference>
<evidence type="ECO:0000313" key="7">
    <source>
        <dbReference type="EMBL" id="RZF42883.1"/>
    </source>
</evidence>
<dbReference type="OrthoDB" id="16092at2759"/>
<feature type="domain" description="CCDC93 coiled-coil" evidence="5">
    <location>
        <begin position="104"/>
        <end position="349"/>
    </location>
</feature>
<evidence type="ECO:0000256" key="4">
    <source>
        <dbReference type="SAM" id="Coils"/>
    </source>
</evidence>
<comment type="similarity">
    <text evidence="1">Belongs to the CCDC93 family.</text>
</comment>
<dbReference type="InterPro" id="IPR048747">
    <property type="entry name" value="CCDC93_N"/>
</dbReference>
<dbReference type="FunCoup" id="A0A482XB17">
    <property type="interactions" value="382"/>
</dbReference>
<name>A0A482XB17_LAOST</name>